<comment type="subunit">
    <text evidence="12">F-type ATPases have 2 components, CF(1) - the catalytic core - and CF(0) - the membrane proton channel. CF(1) has five subunits: alpha(3), beta(3), gamma(1), delta(1), epsilon(1). CF(0) has four main subunits: a(1), b(1), b'(1) and c(9-12).</text>
</comment>
<comment type="catalytic activity">
    <reaction evidence="12">
        <text>ATP + H2O + 4 H(+)(in) = ADP + phosphate + 5 H(+)(out)</text>
        <dbReference type="Rhea" id="RHEA:57720"/>
        <dbReference type="ChEBI" id="CHEBI:15377"/>
        <dbReference type="ChEBI" id="CHEBI:15378"/>
        <dbReference type="ChEBI" id="CHEBI:30616"/>
        <dbReference type="ChEBI" id="CHEBI:43474"/>
        <dbReference type="ChEBI" id="CHEBI:456216"/>
        <dbReference type="EC" id="7.1.2.2"/>
    </reaction>
</comment>
<dbReference type="InterPro" id="IPR005722">
    <property type="entry name" value="ATP_synth_F1_bsu"/>
</dbReference>
<dbReference type="InterPro" id="IPR000194">
    <property type="entry name" value="ATPase_F1/V1/A1_a/bsu_nucl-bd"/>
</dbReference>
<dbReference type="SUPFAM" id="SSF47917">
    <property type="entry name" value="C-terminal domain of alpha and beta subunits of F1 ATP synthase"/>
    <property type="match status" value="1"/>
</dbReference>
<comment type="function">
    <text evidence="12">Produces ATP from ADP in the presence of a proton gradient across the membrane.</text>
</comment>
<dbReference type="Pfam" id="PF22919">
    <property type="entry name" value="ATP-synt_VA_C"/>
    <property type="match status" value="1"/>
</dbReference>
<dbReference type="InterPro" id="IPR003593">
    <property type="entry name" value="AAA+_ATPase"/>
</dbReference>
<evidence type="ECO:0000256" key="8">
    <source>
        <dbReference type="ARBA" id="ARBA00023065"/>
    </source>
</evidence>
<dbReference type="GO" id="GO:0042776">
    <property type="term" value="P:proton motive force-driven mitochondrial ATP synthesis"/>
    <property type="evidence" value="ECO:0007669"/>
    <property type="project" value="TreeGrafter"/>
</dbReference>
<keyword evidence="3" id="KW-0813">Transport</keyword>
<dbReference type="CDD" id="cd01133">
    <property type="entry name" value="F1-ATPase_beta_CD"/>
    <property type="match status" value="1"/>
</dbReference>
<evidence type="ECO:0000256" key="9">
    <source>
        <dbReference type="ARBA" id="ARBA00023136"/>
    </source>
</evidence>
<proteinExistence type="inferred from homology"/>
<dbReference type="InterPro" id="IPR050053">
    <property type="entry name" value="ATPase_alpha/beta_chains"/>
</dbReference>
<evidence type="ECO:0000256" key="3">
    <source>
        <dbReference type="ARBA" id="ARBA00022448"/>
    </source>
</evidence>
<dbReference type="Gene3D" id="1.10.1140.10">
    <property type="entry name" value="Bovine Mitochondrial F1-atpase, Atp Synthase Beta Chain, Chain D, domain 3"/>
    <property type="match status" value="1"/>
</dbReference>
<keyword evidence="14" id="KW-0150">Chloroplast</keyword>
<evidence type="ECO:0000256" key="1">
    <source>
        <dbReference type="ARBA" id="ARBA00004170"/>
    </source>
</evidence>
<keyword evidence="9" id="KW-0472">Membrane</keyword>
<keyword evidence="11 12" id="KW-0066">ATP synthesis</keyword>
<keyword evidence="8" id="KW-0406">Ion transport</keyword>
<dbReference type="Gene3D" id="3.40.50.300">
    <property type="entry name" value="P-loop containing nucleotide triphosphate hydrolases"/>
    <property type="match status" value="1"/>
</dbReference>
<dbReference type="InterPro" id="IPR027417">
    <property type="entry name" value="P-loop_NTPase"/>
</dbReference>
<dbReference type="Pfam" id="PF00006">
    <property type="entry name" value="ATP-synt_ab"/>
    <property type="match status" value="1"/>
</dbReference>
<dbReference type="SMART" id="SM00382">
    <property type="entry name" value="AAA"/>
    <property type="match status" value="1"/>
</dbReference>
<keyword evidence="4 12" id="KW-0547">Nucleotide-binding</keyword>
<dbReference type="EMBL" id="JX094307">
    <property type="protein sequence ID" value="AGG19288.1"/>
    <property type="molecule type" value="Genomic_DNA"/>
</dbReference>
<sequence>MHLYNHACVCSCVGPIVDVKEQSDLFYRERYMSSLLELGYKDVFLPSVYDTLLLTRPLCDFRDGRLITSSNSTQYLIELAFNDSYLFAMMHLIPADYTERLDCLSRSIGQHDVILPLAALFLLIKSYASIPTLEISQLCYKALLRKIAFSTTQCISTWRCLTLFSLQAVIVPVGRIALGRILNVVGSIIDPHSQVCHSCQFNNTNQATIGDSQESQLYTNQALLFLSNPHSNVNNWNRHFLTSTTKYIHNRMLGQLFYFYSLAALFLKMCFSQNTTPDTQFSQLKPIHKTPNKLIRLSTNLTLFETGIKVVDLLTPYVQGGKIDLFGGAGLGKTVVIMELIRNLAIEHGGLSLFAGVGERTREGNDLYYEMQDSSIISRTDLPSFHRKNNFYTSTQVHSVNTNSLVALVFGQMNETPGARMRVSHVALTMAEYFRDASHQDVLIFIDNVFRFLQAGSEVSTLLGRMPSAVGYQPTLCTEMGSIQERIVATKLGSITSIQAVFVPADDLTDPAPAIIFGHLDAITVLSRALAAKAIYPAVDPFNSTSKMLSPSHISQEHMLIATSVKQILQRYKELQDVIAILGLEELCNHDRVIVNRARKIERFLSQPFFVAEIFTRIQGTYVSLDETIYGFSQIVNGSLDDWSEGAFYLKGTIFW</sequence>
<dbReference type="SUPFAM" id="SSF52540">
    <property type="entry name" value="P-loop containing nucleoside triphosphate hydrolases"/>
    <property type="match status" value="1"/>
</dbReference>
<evidence type="ECO:0000256" key="11">
    <source>
        <dbReference type="ARBA" id="ARBA00023310"/>
    </source>
</evidence>
<dbReference type="InterPro" id="IPR024034">
    <property type="entry name" value="ATPase_F1/V1_b/a_C"/>
</dbReference>
<evidence type="ECO:0000256" key="10">
    <source>
        <dbReference type="ARBA" id="ARBA00023196"/>
    </source>
</evidence>
<keyword evidence="10 12" id="KW-0139">CF(1)</keyword>
<comment type="subcellular location">
    <subcellularLocation>
        <location evidence="1">Membrane</location>
        <topology evidence="1">Peripheral membrane protein</topology>
    </subcellularLocation>
</comment>
<evidence type="ECO:0000256" key="12">
    <source>
        <dbReference type="RuleBase" id="RU003553"/>
    </source>
</evidence>
<evidence type="ECO:0000259" key="13">
    <source>
        <dbReference type="SMART" id="SM00382"/>
    </source>
</evidence>
<dbReference type="GO" id="GO:0045259">
    <property type="term" value="C:proton-transporting ATP synthase complex"/>
    <property type="evidence" value="ECO:0007669"/>
    <property type="project" value="UniProtKB-KW"/>
</dbReference>
<evidence type="ECO:0000256" key="4">
    <source>
        <dbReference type="ARBA" id="ARBA00022741"/>
    </source>
</evidence>
<dbReference type="AlphaFoldDB" id="A0A0A0N2N8"/>
<dbReference type="GO" id="GO:0005524">
    <property type="term" value="F:ATP binding"/>
    <property type="evidence" value="ECO:0007669"/>
    <property type="project" value="UniProtKB-KW"/>
</dbReference>
<organism evidence="14">
    <name type="scientific">Symbiodinium sp. Mf1.05b</name>
    <dbReference type="NCBI Taxonomy" id="1240977"/>
    <lineage>
        <taxon>Eukaryota</taxon>
        <taxon>Sar</taxon>
        <taxon>Alveolata</taxon>
        <taxon>Dinophyceae</taxon>
        <taxon>Suessiales</taxon>
        <taxon>Symbiodiniaceae</taxon>
        <taxon>Symbiodinium</taxon>
    </lineage>
</organism>
<dbReference type="GO" id="GO:0046933">
    <property type="term" value="F:proton-transporting ATP synthase activity, rotational mechanism"/>
    <property type="evidence" value="ECO:0007669"/>
    <property type="project" value="InterPro"/>
</dbReference>
<dbReference type="EC" id="7.1.2.2" evidence="12"/>
<keyword evidence="5" id="KW-0375">Hydrogen ion transport</keyword>
<gene>
    <name evidence="14" type="primary">atpB</name>
</gene>
<accession>A0A0A0N2N8</accession>
<protein>
    <recommendedName>
        <fullName evidence="12">ATP synthase subunit beta</fullName>
        <ecNumber evidence="12">7.1.2.2</ecNumber>
    </recommendedName>
</protein>
<dbReference type="NCBIfam" id="TIGR01039">
    <property type="entry name" value="atpD"/>
    <property type="match status" value="1"/>
</dbReference>
<geneLocation type="chloroplast" evidence="14"/>
<dbReference type="EMBL" id="JX094308">
    <property type="protein sequence ID" value="AGG19289.1"/>
    <property type="molecule type" value="Genomic_DNA"/>
</dbReference>
<keyword evidence="7" id="KW-1278">Translocase</keyword>
<evidence type="ECO:0000256" key="5">
    <source>
        <dbReference type="ARBA" id="ARBA00022781"/>
    </source>
</evidence>
<reference evidence="14" key="1">
    <citation type="journal article" date="2014" name="Genome Biol. Evol.">
        <title>Massive gene transfer and extensive RNA editing of a symbiotic dinoflagellate plastid genome.</title>
        <authorList>
            <person name="Mungpakdee S."/>
            <person name="Shinzato C."/>
            <person name="Takeuchi T."/>
            <person name="Kawashima T."/>
            <person name="Koyanagi R."/>
            <person name="Hisata K."/>
            <person name="Tanaka M."/>
            <person name="Goto H."/>
            <person name="Fujie M."/>
            <person name="Lin S."/>
            <person name="Satoh N."/>
            <person name="Shoguchi E."/>
        </authorList>
    </citation>
    <scope>NUCLEOTIDE SEQUENCE</scope>
    <source>
        <strain evidence="14">Mf1.05b</strain>
    </source>
</reference>
<name>A0A0A0N2N8_9DINO</name>
<evidence type="ECO:0000256" key="2">
    <source>
        <dbReference type="ARBA" id="ARBA00008936"/>
    </source>
</evidence>
<dbReference type="InterPro" id="IPR055190">
    <property type="entry name" value="ATP-synt_VA_C"/>
</dbReference>
<evidence type="ECO:0000256" key="7">
    <source>
        <dbReference type="ARBA" id="ARBA00022967"/>
    </source>
</evidence>
<dbReference type="CDD" id="cd18110">
    <property type="entry name" value="ATP-synt_F1_beta_C"/>
    <property type="match status" value="1"/>
</dbReference>
<evidence type="ECO:0000256" key="6">
    <source>
        <dbReference type="ARBA" id="ARBA00022840"/>
    </source>
</evidence>
<dbReference type="PANTHER" id="PTHR15184:SF71">
    <property type="entry name" value="ATP SYNTHASE SUBUNIT BETA, MITOCHONDRIAL"/>
    <property type="match status" value="1"/>
</dbReference>
<feature type="domain" description="AAA+ ATPase" evidence="13">
    <location>
        <begin position="319"/>
        <end position="530"/>
    </location>
</feature>
<dbReference type="PANTHER" id="PTHR15184">
    <property type="entry name" value="ATP SYNTHASE"/>
    <property type="match status" value="1"/>
</dbReference>
<keyword evidence="14" id="KW-0934">Plastid</keyword>
<keyword evidence="6 12" id="KW-0067">ATP-binding</keyword>
<evidence type="ECO:0000313" key="14">
    <source>
        <dbReference type="EMBL" id="AGG19289.1"/>
    </source>
</evidence>
<dbReference type="GO" id="GO:0005739">
    <property type="term" value="C:mitochondrion"/>
    <property type="evidence" value="ECO:0007669"/>
    <property type="project" value="GOC"/>
</dbReference>
<comment type="similarity">
    <text evidence="2">Belongs to the ATPase alpha/beta chains family.</text>
</comment>
<dbReference type="FunFam" id="1.10.1140.10:FF:000005">
    <property type="entry name" value="ATP synthase subunit beta"/>
    <property type="match status" value="1"/>
</dbReference>